<keyword evidence="4 5" id="KW-0671">Queuosine biosynthesis</keyword>
<dbReference type="InterPro" id="IPR036100">
    <property type="entry name" value="QueA_sf"/>
</dbReference>
<dbReference type="UniPathway" id="UPA00392"/>
<dbReference type="GO" id="GO:0051075">
    <property type="term" value="F:S-adenosylmethionine:tRNA ribosyltransferase-isomerase activity"/>
    <property type="evidence" value="ECO:0007669"/>
    <property type="project" value="UniProtKB-EC"/>
</dbReference>
<evidence type="ECO:0000256" key="5">
    <source>
        <dbReference type="HAMAP-Rule" id="MF_00113"/>
    </source>
</evidence>
<organism evidence="6 7">
    <name type="scientific">Prosthecochloris marina</name>
    <dbReference type="NCBI Taxonomy" id="2017681"/>
    <lineage>
        <taxon>Bacteria</taxon>
        <taxon>Pseudomonadati</taxon>
        <taxon>Chlorobiota</taxon>
        <taxon>Chlorobiia</taxon>
        <taxon>Chlorobiales</taxon>
        <taxon>Chlorobiaceae</taxon>
        <taxon>Prosthecochloris</taxon>
    </lineage>
</organism>
<evidence type="ECO:0000256" key="1">
    <source>
        <dbReference type="ARBA" id="ARBA00022490"/>
    </source>
</evidence>
<comment type="caution">
    <text evidence="6">The sequence shown here is derived from an EMBL/GenBank/DDBJ whole genome shotgun (WGS) entry which is preliminary data.</text>
</comment>
<dbReference type="PANTHER" id="PTHR30307">
    <property type="entry name" value="S-ADENOSYLMETHIONINE:TRNA RIBOSYLTRANSFERASE-ISOMERASE"/>
    <property type="match status" value="1"/>
</dbReference>
<accession>A0A317T4E6</accession>
<dbReference type="HAMAP" id="MF_00113">
    <property type="entry name" value="QueA"/>
    <property type="match status" value="1"/>
</dbReference>
<dbReference type="EMBL" id="PDNZ01000007">
    <property type="protein sequence ID" value="PWW81513.1"/>
    <property type="molecule type" value="Genomic_DNA"/>
</dbReference>
<dbReference type="Proteomes" id="UP000246278">
    <property type="component" value="Unassembled WGS sequence"/>
</dbReference>
<dbReference type="AlphaFoldDB" id="A0A317T4E6"/>
<evidence type="ECO:0000313" key="7">
    <source>
        <dbReference type="Proteomes" id="UP000246278"/>
    </source>
</evidence>
<dbReference type="RefSeq" id="WP_110024007.1">
    <property type="nucleotide sequence ID" value="NZ_PDNZ01000007.1"/>
</dbReference>
<keyword evidence="1 5" id="KW-0963">Cytoplasm</keyword>
<dbReference type="EC" id="2.4.99.17" evidence="5"/>
<evidence type="ECO:0000256" key="4">
    <source>
        <dbReference type="ARBA" id="ARBA00022785"/>
    </source>
</evidence>
<dbReference type="GO" id="GO:0008616">
    <property type="term" value="P:tRNA queuosine(34) biosynthetic process"/>
    <property type="evidence" value="ECO:0007669"/>
    <property type="project" value="UniProtKB-UniRule"/>
</dbReference>
<reference evidence="7" key="1">
    <citation type="submission" date="2017-10" db="EMBL/GenBank/DDBJ databases">
        <authorList>
            <person name="Gaisin V.A."/>
            <person name="Rysina M.S."/>
            <person name="Grouzdev D.S."/>
        </authorList>
    </citation>
    <scope>NUCLEOTIDE SEQUENCE [LARGE SCALE GENOMIC DNA]</scope>
    <source>
        <strain evidence="7">V1</strain>
    </source>
</reference>
<keyword evidence="2 5" id="KW-0808">Transferase</keyword>
<comment type="subcellular location">
    <subcellularLocation>
        <location evidence="5">Cytoplasm</location>
    </subcellularLocation>
</comment>
<dbReference type="PANTHER" id="PTHR30307:SF0">
    <property type="entry name" value="S-ADENOSYLMETHIONINE:TRNA RIBOSYLTRANSFERASE-ISOMERASE"/>
    <property type="match status" value="1"/>
</dbReference>
<comment type="pathway">
    <text evidence="5">tRNA modification; tRNA-queuosine biosynthesis.</text>
</comment>
<protein>
    <recommendedName>
        <fullName evidence="5">S-adenosylmethionine:tRNA ribosyltransferase-isomerase</fullName>
        <ecNumber evidence="5">2.4.99.17</ecNumber>
    </recommendedName>
    <alternativeName>
        <fullName evidence="5">Queuosine biosynthesis protein QueA</fullName>
    </alternativeName>
</protein>
<keyword evidence="6" id="KW-0413">Isomerase</keyword>
<evidence type="ECO:0000313" key="6">
    <source>
        <dbReference type="EMBL" id="PWW81513.1"/>
    </source>
</evidence>
<evidence type="ECO:0000256" key="2">
    <source>
        <dbReference type="ARBA" id="ARBA00022679"/>
    </source>
</evidence>
<evidence type="ECO:0000256" key="3">
    <source>
        <dbReference type="ARBA" id="ARBA00022691"/>
    </source>
</evidence>
<gene>
    <name evidence="5" type="primary">queA</name>
    <name evidence="6" type="ORF">CR164_10660</name>
</gene>
<dbReference type="Gene3D" id="3.40.1780.10">
    <property type="entry name" value="QueA-like"/>
    <property type="match status" value="1"/>
</dbReference>
<dbReference type="InterPro" id="IPR042119">
    <property type="entry name" value="QueA_dom2"/>
</dbReference>
<comment type="subunit">
    <text evidence="5">Monomer.</text>
</comment>
<dbReference type="Gene3D" id="2.40.10.240">
    <property type="entry name" value="QueA-like"/>
    <property type="match status" value="1"/>
</dbReference>
<name>A0A317T4E6_9CHLB</name>
<proteinExistence type="inferred from homology"/>
<comment type="catalytic activity">
    <reaction evidence="5">
        <text>7-aminomethyl-7-carbaguanosine(34) in tRNA + S-adenosyl-L-methionine = epoxyqueuosine(34) in tRNA + adenine + L-methionine + 2 H(+)</text>
        <dbReference type="Rhea" id="RHEA:32155"/>
        <dbReference type="Rhea" id="RHEA-COMP:10342"/>
        <dbReference type="Rhea" id="RHEA-COMP:18582"/>
        <dbReference type="ChEBI" id="CHEBI:15378"/>
        <dbReference type="ChEBI" id="CHEBI:16708"/>
        <dbReference type="ChEBI" id="CHEBI:57844"/>
        <dbReference type="ChEBI" id="CHEBI:59789"/>
        <dbReference type="ChEBI" id="CHEBI:82833"/>
        <dbReference type="ChEBI" id="CHEBI:194443"/>
        <dbReference type="EC" id="2.4.99.17"/>
    </reaction>
</comment>
<dbReference type="NCBIfam" id="TIGR00113">
    <property type="entry name" value="queA"/>
    <property type="match status" value="1"/>
</dbReference>
<dbReference type="InterPro" id="IPR003699">
    <property type="entry name" value="QueA"/>
</dbReference>
<dbReference type="SUPFAM" id="SSF111337">
    <property type="entry name" value="QueA-like"/>
    <property type="match status" value="1"/>
</dbReference>
<dbReference type="GO" id="GO:0005737">
    <property type="term" value="C:cytoplasm"/>
    <property type="evidence" value="ECO:0007669"/>
    <property type="project" value="UniProtKB-SubCell"/>
</dbReference>
<comment type="similarity">
    <text evidence="5">Belongs to the QueA family.</text>
</comment>
<keyword evidence="7" id="KW-1185">Reference proteome</keyword>
<sequence>MKVSDYDYELPESSIAIYPPADRGTTRLEVLSRDTGAIIHAAYAELGRFIEPGDLLVLNNSRVVQARLFAQKTTGAKVELVLLEKHGDHQDLVMYRGRLKPGDVLLAHGNKLLVSAVEGEGVARVVCQDGRSVPDFFADYGDVPIPPYLKRAAEEVDRERYQTVFAEIPGSVAAPTASLNMTRELLDSLEEKGVVFAYVTLHVGLGTFLPIRGDDLDSHVMHREYYCIPADTVRKIRETKGKKKKVVAVGTTVTRSLEHAASVIEQQQSPREIAGEADIFIYPGYSFRVIDGLVTNYHAPRSTVLMLTAAFAGWENLKHAYEEALDRDYRFLSYGDSMLIV</sequence>
<dbReference type="OrthoDB" id="9805933at2"/>
<dbReference type="InterPro" id="IPR042118">
    <property type="entry name" value="QueA_dom1"/>
</dbReference>
<keyword evidence="3 5" id="KW-0949">S-adenosyl-L-methionine</keyword>
<dbReference type="NCBIfam" id="NF001140">
    <property type="entry name" value="PRK00147.1"/>
    <property type="match status" value="1"/>
</dbReference>
<dbReference type="Pfam" id="PF02547">
    <property type="entry name" value="Queuosine_synth"/>
    <property type="match status" value="1"/>
</dbReference>
<comment type="function">
    <text evidence="5">Transfers and isomerizes the ribose moiety from AdoMet to the 7-aminomethyl group of 7-deazaguanine (preQ1-tRNA) to give epoxyqueuosine (oQ-tRNA).</text>
</comment>